<evidence type="ECO:0000256" key="2">
    <source>
        <dbReference type="ARBA" id="ARBA00001997"/>
    </source>
</evidence>
<sequence>MKVIATGLADCLLFEPRVFSDDRGEFFEAFNHDRLREHGLQPAFVQGNVSRSRRGVLRGLHYQWPQPQGKLVTVLEGEAFDVAVDLRRDSPDFGRWTAVVLSGRNRRQFWIPEGHAHGFVALSEDVLFGYLCTATYLPTADAGVRWDDATLAIDWPVSAPLLSAKDSTLPFLADIPAVRLPAVA</sequence>
<dbReference type="OrthoDB" id="9800680at2"/>
<evidence type="ECO:0000256" key="7">
    <source>
        <dbReference type="RuleBase" id="RU364069"/>
    </source>
</evidence>
<comment type="subunit">
    <text evidence="7">Homodimer.</text>
</comment>
<dbReference type="InterPro" id="IPR000888">
    <property type="entry name" value="RmlC-like"/>
</dbReference>
<gene>
    <name evidence="8" type="ORF">P873_04615</name>
</gene>
<dbReference type="Pfam" id="PF00908">
    <property type="entry name" value="dTDP_sugar_isom"/>
    <property type="match status" value="1"/>
</dbReference>
<feature type="active site" description="Proton donor" evidence="5">
    <location>
        <position position="130"/>
    </location>
</feature>
<comment type="function">
    <text evidence="2 7">Catalyzes the epimerization of the C3' and C5'positions of dTDP-6-deoxy-D-xylo-4-hexulose, forming dTDP-6-deoxy-L-lyxo-4-hexulose.</text>
</comment>
<reference evidence="8 9" key="1">
    <citation type="submission" date="2013-09" db="EMBL/GenBank/DDBJ databases">
        <title>Genome sequencing of Arenimonas composti.</title>
        <authorList>
            <person name="Chen F."/>
            <person name="Wang G."/>
        </authorList>
    </citation>
    <scope>NUCLEOTIDE SEQUENCE [LARGE SCALE GENOMIC DNA]</scope>
    <source>
        <strain evidence="8 9">TR7-09</strain>
    </source>
</reference>
<comment type="similarity">
    <text evidence="7">Belongs to the dTDP-4-dehydrorhamnose 3,5-epimerase family.</text>
</comment>
<protein>
    <recommendedName>
        <fullName evidence="4 7">dTDP-4-dehydrorhamnose 3,5-epimerase</fullName>
        <ecNumber evidence="3 7">5.1.3.13</ecNumber>
    </recommendedName>
    <alternativeName>
        <fullName evidence="7">Thymidine diphospho-4-keto-rhamnose 3,5-epimerase</fullName>
    </alternativeName>
</protein>
<dbReference type="Proteomes" id="UP000029391">
    <property type="component" value="Unassembled WGS sequence"/>
</dbReference>
<dbReference type="AlphaFoldDB" id="A0A091BEE0"/>
<keyword evidence="9" id="KW-1185">Reference proteome</keyword>
<dbReference type="RefSeq" id="WP_026816797.1">
    <property type="nucleotide sequence ID" value="NZ_AUFF01000003.1"/>
</dbReference>
<dbReference type="UniPathway" id="UPA00124"/>
<dbReference type="PANTHER" id="PTHR21047">
    <property type="entry name" value="DTDP-6-DEOXY-D-GLUCOSE-3,5 EPIMERASE"/>
    <property type="match status" value="1"/>
</dbReference>
<dbReference type="SUPFAM" id="SSF51182">
    <property type="entry name" value="RmlC-like cupins"/>
    <property type="match status" value="1"/>
</dbReference>
<comment type="pathway">
    <text evidence="7">Carbohydrate biosynthesis; dTDP-L-rhamnose biosynthesis.</text>
</comment>
<dbReference type="eggNOG" id="COG1898">
    <property type="taxonomic scope" value="Bacteria"/>
</dbReference>
<dbReference type="GO" id="GO:0008830">
    <property type="term" value="F:dTDP-4-dehydrorhamnose 3,5-epimerase activity"/>
    <property type="evidence" value="ECO:0007669"/>
    <property type="project" value="UniProtKB-UniRule"/>
</dbReference>
<evidence type="ECO:0000256" key="6">
    <source>
        <dbReference type="PIRSR" id="PIRSR600888-3"/>
    </source>
</evidence>
<dbReference type="InterPro" id="IPR011051">
    <property type="entry name" value="RmlC_Cupin_sf"/>
</dbReference>
<dbReference type="PANTHER" id="PTHR21047:SF2">
    <property type="entry name" value="THYMIDINE DIPHOSPHO-4-KETO-RHAMNOSE 3,5-EPIMERASE"/>
    <property type="match status" value="1"/>
</dbReference>
<feature type="site" description="Participates in a stacking interaction with the thymidine ring of dTDP-4-oxo-6-deoxyglucose" evidence="6">
    <location>
        <position position="136"/>
    </location>
</feature>
<evidence type="ECO:0000256" key="1">
    <source>
        <dbReference type="ARBA" id="ARBA00001298"/>
    </source>
</evidence>
<dbReference type="GO" id="GO:0019305">
    <property type="term" value="P:dTDP-rhamnose biosynthetic process"/>
    <property type="evidence" value="ECO:0007669"/>
    <property type="project" value="UniProtKB-UniRule"/>
</dbReference>
<dbReference type="STRING" id="1121013.GCA_000426365_01508"/>
<proteinExistence type="inferred from homology"/>
<evidence type="ECO:0000313" key="9">
    <source>
        <dbReference type="Proteomes" id="UP000029391"/>
    </source>
</evidence>
<dbReference type="InterPro" id="IPR014710">
    <property type="entry name" value="RmlC-like_jellyroll"/>
</dbReference>
<dbReference type="CDD" id="cd00438">
    <property type="entry name" value="cupin_RmlC"/>
    <property type="match status" value="1"/>
</dbReference>
<dbReference type="EC" id="5.1.3.13" evidence="3 7"/>
<evidence type="ECO:0000256" key="5">
    <source>
        <dbReference type="PIRSR" id="PIRSR600888-1"/>
    </source>
</evidence>
<comment type="caution">
    <text evidence="8">The sequence shown here is derived from an EMBL/GenBank/DDBJ whole genome shotgun (WGS) entry which is preliminary data.</text>
</comment>
<evidence type="ECO:0000313" key="8">
    <source>
        <dbReference type="EMBL" id="KFN51033.1"/>
    </source>
</evidence>
<evidence type="ECO:0000256" key="3">
    <source>
        <dbReference type="ARBA" id="ARBA00012098"/>
    </source>
</evidence>
<accession>A0A091BEE0</accession>
<dbReference type="EMBL" id="AWXU01000010">
    <property type="protein sequence ID" value="KFN51033.1"/>
    <property type="molecule type" value="Genomic_DNA"/>
</dbReference>
<keyword evidence="7" id="KW-0413">Isomerase</keyword>
<feature type="active site" description="Proton acceptor" evidence="5">
    <location>
        <position position="61"/>
    </location>
</feature>
<organism evidence="8 9">
    <name type="scientific">Arenimonas composti TR7-09 = DSM 18010</name>
    <dbReference type="NCBI Taxonomy" id="1121013"/>
    <lineage>
        <taxon>Bacteria</taxon>
        <taxon>Pseudomonadati</taxon>
        <taxon>Pseudomonadota</taxon>
        <taxon>Gammaproteobacteria</taxon>
        <taxon>Lysobacterales</taxon>
        <taxon>Lysobacteraceae</taxon>
        <taxon>Arenimonas</taxon>
    </lineage>
</organism>
<dbReference type="GO" id="GO:0005829">
    <property type="term" value="C:cytosol"/>
    <property type="evidence" value="ECO:0007669"/>
    <property type="project" value="TreeGrafter"/>
</dbReference>
<comment type="catalytic activity">
    <reaction evidence="1 7">
        <text>dTDP-4-dehydro-6-deoxy-alpha-D-glucose = dTDP-4-dehydro-beta-L-rhamnose</text>
        <dbReference type="Rhea" id="RHEA:16969"/>
        <dbReference type="ChEBI" id="CHEBI:57649"/>
        <dbReference type="ChEBI" id="CHEBI:62830"/>
        <dbReference type="EC" id="5.1.3.13"/>
    </reaction>
</comment>
<dbReference type="Gene3D" id="2.60.120.10">
    <property type="entry name" value="Jelly Rolls"/>
    <property type="match status" value="1"/>
</dbReference>
<evidence type="ECO:0000256" key="4">
    <source>
        <dbReference type="ARBA" id="ARBA00019595"/>
    </source>
</evidence>
<dbReference type="NCBIfam" id="TIGR01221">
    <property type="entry name" value="rmlC"/>
    <property type="match status" value="1"/>
</dbReference>
<name>A0A091BEE0_9GAMM</name>
<dbReference type="GO" id="GO:0000271">
    <property type="term" value="P:polysaccharide biosynthetic process"/>
    <property type="evidence" value="ECO:0007669"/>
    <property type="project" value="TreeGrafter"/>
</dbReference>